<dbReference type="EMBL" id="UINC01069359">
    <property type="protein sequence ID" value="SVC02675.1"/>
    <property type="molecule type" value="Genomic_DNA"/>
</dbReference>
<dbReference type="AlphaFoldDB" id="A0A382ITH2"/>
<organism evidence="2">
    <name type="scientific">marine metagenome</name>
    <dbReference type="NCBI Taxonomy" id="408172"/>
    <lineage>
        <taxon>unclassified sequences</taxon>
        <taxon>metagenomes</taxon>
        <taxon>ecological metagenomes</taxon>
    </lineage>
</organism>
<dbReference type="InterPro" id="IPR011051">
    <property type="entry name" value="RmlC_Cupin_sf"/>
</dbReference>
<gene>
    <name evidence="2" type="ORF">METZ01_LOCUS255529</name>
</gene>
<feature type="domain" description="Cupin type-2" evidence="1">
    <location>
        <begin position="44"/>
        <end position="110"/>
    </location>
</feature>
<dbReference type="Pfam" id="PF07883">
    <property type="entry name" value="Cupin_2"/>
    <property type="match status" value="1"/>
</dbReference>
<evidence type="ECO:0000259" key="1">
    <source>
        <dbReference type="Pfam" id="PF07883"/>
    </source>
</evidence>
<dbReference type="CDD" id="cd02209">
    <property type="entry name" value="cupin_XRE_C"/>
    <property type="match status" value="1"/>
</dbReference>
<dbReference type="InterPro" id="IPR013096">
    <property type="entry name" value="Cupin_2"/>
</dbReference>
<sequence length="139" mass="15349">MKPVIKHLLFSGLQKFSRGRGIVNHLIASKKIGASTIHSGITFLPPKTSVPDHSHNTEEQVTILKGTLKIILNGDQEVICNSYDSTFISSNVQHELINETEEEVHAIIIYGSADVTRTFTETGETVEIGSDKDNFTDKK</sequence>
<dbReference type="SUPFAM" id="SSF51182">
    <property type="entry name" value="RmlC-like cupins"/>
    <property type="match status" value="1"/>
</dbReference>
<reference evidence="2" key="1">
    <citation type="submission" date="2018-05" db="EMBL/GenBank/DDBJ databases">
        <authorList>
            <person name="Lanie J.A."/>
            <person name="Ng W.-L."/>
            <person name="Kazmierczak K.M."/>
            <person name="Andrzejewski T.M."/>
            <person name="Davidsen T.M."/>
            <person name="Wayne K.J."/>
            <person name="Tettelin H."/>
            <person name="Glass J.I."/>
            <person name="Rusch D."/>
            <person name="Podicherti R."/>
            <person name="Tsui H.-C.T."/>
            <person name="Winkler M.E."/>
        </authorList>
    </citation>
    <scope>NUCLEOTIDE SEQUENCE</scope>
</reference>
<accession>A0A382ITH2</accession>
<proteinExistence type="predicted"/>
<dbReference type="Gene3D" id="2.60.120.10">
    <property type="entry name" value="Jelly Rolls"/>
    <property type="match status" value="1"/>
</dbReference>
<protein>
    <recommendedName>
        <fullName evidence="1">Cupin type-2 domain-containing protein</fullName>
    </recommendedName>
</protein>
<name>A0A382ITH2_9ZZZZ</name>
<evidence type="ECO:0000313" key="2">
    <source>
        <dbReference type="EMBL" id="SVC02675.1"/>
    </source>
</evidence>
<dbReference type="InterPro" id="IPR014710">
    <property type="entry name" value="RmlC-like_jellyroll"/>
</dbReference>